<evidence type="ECO:0000313" key="1">
    <source>
        <dbReference type="EMBL" id="KAK9138690.1"/>
    </source>
</evidence>
<reference evidence="1 2" key="1">
    <citation type="submission" date="2024-01" db="EMBL/GenBank/DDBJ databases">
        <title>Genome assemblies of Stephania.</title>
        <authorList>
            <person name="Yang L."/>
        </authorList>
    </citation>
    <scope>NUCLEOTIDE SEQUENCE [LARGE SCALE GENOMIC DNA]</scope>
    <source>
        <strain evidence="1">QJT</strain>
        <tissue evidence="1">Leaf</tissue>
    </source>
</reference>
<protein>
    <submittedName>
        <fullName evidence="1">Uncharacterized protein</fullName>
    </submittedName>
</protein>
<dbReference type="EMBL" id="JBBNAE010000003">
    <property type="protein sequence ID" value="KAK9138690.1"/>
    <property type="molecule type" value="Genomic_DNA"/>
</dbReference>
<accession>A0AAP0JTE3</accession>
<dbReference type="Proteomes" id="UP001417504">
    <property type="component" value="Unassembled WGS sequence"/>
</dbReference>
<sequence length="102" mass="11544">MKSTPPTLRLQPQNNNQVSVFNNNFNPSSESDFDNNFTNHESSRLQLFDFNNNFELSSDFGYLSSVSSTCTQSAFSDFDNNYINFYSPSPLFDNNSLGTLSL</sequence>
<keyword evidence="2" id="KW-1185">Reference proteome</keyword>
<proteinExistence type="predicted"/>
<dbReference type="AlphaFoldDB" id="A0AAP0JTE3"/>
<evidence type="ECO:0000313" key="2">
    <source>
        <dbReference type="Proteomes" id="UP001417504"/>
    </source>
</evidence>
<organism evidence="1 2">
    <name type="scientific">Stephania japonica</name>
    <dbReference type="NCBI Taxonomy" id="461633"/>
    <lineage>
        <taxon>Eukaryota</taxon>
        <taxon>Viridiplantae</taxon>
        <taxon>Streptophyta</taxon>
        <taxon>Embryophyta</taxon>
        <taxon>Tracheophyta</taxon>
        <taxon>Spermatophyta</taxon>
        <taxon>Magnoliopsida</taxon>
        <taxon>Ranunculales</taxon>
        <taxon>Menispermaceae</taxon>
        <taxon>Menispermoideae</taxon>
        <taxon>Cissampelideae</taxon>
        <taxon>Stephania</taxon>
    </lineage>
</organism>
<name>A0AAP0JTE3_9MAGN</name>
<comment type="caution">
    <text evidence="1">The sequence shown here is derived from an EMBL/GenBank/DDBJ whole genome shotgun (WGS) entry which is preliminary data.</text>
</comment>
<gene>
    <name evidence="1" type="ORF">Sjap_009284</name>
</gene>